<dbReference type="NCBIfam" id="TIGR00115">
    <property type="entry name" value="tig"/>
    <property type="match status" value="1"/>
</dbReference>
<comment type="catalytic activity">
    <reaction evidence="1 9">
        <text>[protein]-peptidylproline (omega=180) = [protein]-peptidylproline (omega=0)</text>
        <dbReference type="Rhea" id="RHEA:16237"/>
        <dbReference type="Rhea" id="RHEA-COMP:10747"/>
        <dbReference type="Rhea" id="RHEA-COMP:10748"/>
        <dbReference type="ChEBI" id="CHEBI:83833"/>
        <dbReference type="ChEBI" id="CHEBI:83834"/>
        <dbReference type="EC" id="5.2.1.8"/>
    </reaction>
</comment>
<keyword evidence="9" id="KW-0132">Cell division</keyword>
<keyword evidence="6 9" id="KW-0143">Chaperone</keyword>
<comment type="similarity">
    <text evidence="2 9">Belongs to the FKBP-type PPIase family. Tig subfamily.</text>
</comment>
<dbReference type="InterPro" id="IPR027304">
    <property type="entry name" value="Trigger_fact/SurA_dom_sf"/>
</dbReference>
<keyword evidence="13" id="KW-1185">Reference proteome</keyword>
<sequence length="444" mass="50528">MQTDVRELSEVDYALDIVVPTDEIQEQITDALKKERAQISLKGFRPGKVPMGVVRKMVGQQVAVQVAEAAIGEAYRTAVVENESYDPIGQPRLVDMDFDVDDKDAELKAEVRFGVKPQFELAEMSGVPVTRLVRTFTDEDIEADLERRRDLAATLEDEPEGTALTADHVAIVDIQPVNAEDEPSGPKQSDAQIVLANPDLRPELKDGLIGKTSGDEFIVEFPHEHEEDEELDHDEHVDRYQITVQTVQRRDIPEMTDEWVKEHTSGKQETVDGLREEARNELEENWNRRARQNMESKMVEAFVDAHPFAIPEVLSDAALDASLEEIREKQPNKQLPAGFDVEAFREQNREQAEKQVRWLLVKDKLVEEEGLEVTNEDFDAEFARIAGEDGDIEMMKGFFTQQPQMMQQMGDHLLNQRVFESLGKRFEIVEKSREDLEAEKTSGE</sequence>
<evidence type="ECO:0000256" key="7">
    <source>
        <dbReference type="ARBA" id="ARBA00023235"/>
    </source>
</evidence>
<dbReference type="InterPro" id="IPR005215">
    <property type="entry name" value="Trig_fac"/>
</dbReference>
<dbReference type="Gene3D" id="3.10.50.40">
    <property type="match status" value="1"/>
</dbReference>
<dbReference type="Pfam" id="PF05698">
    <property type="entry name" value="Trigger_C"/>
    <property type="match status" value="1"/>
</dbReference>
<dbReference type="SUPFAM" id="SSF109998">
    <property type="entry name" value="Triger factor/SurA peptide-binding domain-like"/>
    <property type="match status" value="1"/>
</dbReference>
<evidence type="ECO:0000256" key="5">
    <source>
        <dbReference type="ARBA" id="ARBA00023110"/>
    </source>
</evidence>
<keyword evidence="7 9" id="KW-0413">Isomerase</keyword>
<dbReference type="SUPFAM" id="SSF102735">
    <property type="entry name" value="Trigger factor ribosome-binding domain"/>
    <property type="match status" value="1"/>
</dbReference>
<evidence type="ECO:0000256" key="9">
    <source>
        <dbReference type="HAMAP-Rule" id="MF_00303"/>
    </source>
</evidence>
<proteinExistence type="inferred from homology"/>
<evidence type="ECO:0000256" key="2">
    <source>
        <dbReference type="ARBA" id="ARBA00005464"/>
    </source>
</evidence>
<evidence type="ECO:0000259" key="11">
    <source>
        <dbReference type="Pfam" id="PF05698"/>
    </source>
</evidence>
<comment type="caution">
    <text evidence="12">The sequence shown here is derived from an EMBL/GenBank/DDBJ whole genome shotgun (WGS) entry which is preliminary data.</text>
</comment>
<dbReference type="EMBL" id="MQWB01000001">
    <property type="protein sequence ID" value="OZC04464.1"/>
    <property type="molecule type" value="Genomic_DNA"/>
</dbReference>
<dbReference type="GO" id="GO:0051301">
    <property type="term" value="P:cell division"/>
    <property type="evidence" value="ECO:0007669"/>
    <property type="project" value="UniProtKB-KW"/>
</dbReference>
<dbReference type="Proteomes" id="UP000216446">
    <property type="component" value="Unassembled WGS sequence"/>
</dbReference>
<dbReference type="GO" id="GO:0005737">
    <property type="term" value="C:cytoplasm"/>
    <property type="evidence" value="ECO:0007669"/>
    <property type="project" value="UniProtKB-SubCell"/>
</dbReference>
<comment type="domain">
    <text evidence="9">Consists of 3 domains; the N-terminus binds the ribosome, the middle domain has PPIase activity, while the C-terminus has intrinsic chaperone activity on its own.</text>
</comment>
<dbReference type="Gene3D" id="1.10.3120.10">
    <property type="entry name" value="Trigger factor, C-terminal domain"/>
    <property type="match status" value="1"/>
</dbReference>
<evidence type="ECO:0000256" key="1">
    <source>
        <dbReference type="ARBA" id="ARBA00000971"/>
    </source>
</evidence>
<dbReference type="InterPro" id="IPR008881">
    <property type="entry name" value="Trigger_fac_ribosome-bd_bac"/>
</dbReference>
<dbReference type="GO" id="GO:0003755">
    <property type="term" value="F:peptidyl-prolyl cis-trans isomerase activity"/>
    <property type="evidence" value="ECO:0007669"/>
    <property type="project" value="UniProtKB-UniRule"/>
</dbReference>
<evidence type="ECO:0000256" key="4">
    <source>
        <dbReference type="ARBA" id="ARBA00016902"/>
    </source>
</evidence>
<dbReference type="EC" id="5.2.1.8" evidence="3 9"/>
<dbReference type="GO" id="GO:0015031">
    <property type="term" value="P:protein transport"/>
    <property type="evidence" value="ECO:0007669"/>
    <property type="project" value="UniProtKB-UniRule"/>
</dbReference>
<evidence type="ECO:0000256" key="8">
    <source>
        <dbReference type="ARBA" id="ARBA00029986"/>
    </source>
</evidence>
<feature type="domain" description="Trigger factor ribosome-binding bacterial" evidence="10">
    <location>
        <begin position="1"/>
        <end position="147"/>
    </location>
</feature>
<dbReference type="InterPro" id="IPR046357">
    <property type="entry name" value="PPIase_dom_sf"/>
</dbReference>
<evidence type="ECO:0000256" key="3">
    <source>
        <dbReference type="ARBA" id="ARBA00013194"/>
    </source>
</evidence>
<organism evidence="12 13">
    <name type="scientific">Rubricoccus marinus</name>
    <dbReference type="NCBI Taxonomy" id="716817"/>
    <lineage>
        <taxon>Bacteria</taxon>
        <taxon>Pseudomonadati</taxon>
        <taxon>Rhodothermota</taxon>
        <taxon>Rhodothermia</taxon>
        <taxon>Rhodothermales</taxon>
        <taxon>Rubricoccaceae</taxon>
        <taxon>Rubricoccus</taxon>
    </lineage>
</organism>
<dbReference type="InParanoid" id="A0A259U3R1"/>
<dbReference type="Pfam" id="PF05697">
    <property type="entry name" value="Trigger_N"/>
    <property type="match status" value="1"/>
</dbReference>
<evidence type="ECO:0000259" key="10">
    <source>
        <dbReference type="Pfam" id="PF05697"/>
    </source>
</evidence>
<keyword evidence="9" id="KW-0131">Cell cycle</keyword>
<comment type="function">
    <text evidence="9">Involved in protein export. Acts as a chaperone by maintaining the newly synthesized protein in an open conformation. Functions as a peptidyl-prolyl cis-trans isomerase.</text>
</comment>
<dbReference type="RefSeq" id="WP_179271238.1">
    <property type="nucleotide sequence ID" value="NZ_MQWB01000001.1"/>
</dbReference>
<dbReference type="InterPro" id="IPR037041">
    <property type="entry name" value="Trigger_fac_C_sf"/>
</dbReference>
<keyword evidence="5 9" id="KW-0697">Rotamase</keyword>
<dbReference type="InterPro" id="IPR008880">
    <property type="entry name" value="Trigger_fac_C"/>
</dbReference>
<feature type="domain" description="Trigger factor C-terminal" evidence="11">
    <location>
        <begin position="270"/>
        <end position="422"/>
    </location>
</feature>
<dbReference type="GO" id="GO:0006457">
    <property type="term" value="P:protein folding"/>
    <property type="evidence" value="ECO:0007669"/>
    <property type="project" value="UniProtKB-UniRule"/>
</dbReference>
<gene>
    <name evidence="9" type="primary">tig</name>
    <name evidence="12" type="ORF">BSZ36_16650</name>
</gene>
<keyword evidence="9" id="KW-0963">Cytoplasm</keyword>
<accession>A0A259U3R1</accession>
<evidence type="ECO:0000256" key="6">
    <source>
        <dbReference type="ARBA" id="ARBA00023186"/>
    </source>
</evidence>
<comment type="subcellular location">
    <subcellularLocation>
        <location evidence="9">Cytoplasm</location>
    </subcellularLocation>
    <text evidence="9">About half TF is bound to the ribosome near the polypeptide exit tunnel while the other half is free in the cytoplasm.</text>
</comment>
<dbReference type="HAMAP" id="MF_00303">
    <property type="entry name" value="Trigger_factor_Tig"/>
    <property type="match status" value="1"/>
</dbReference>
<evidence type="ECO:0000313" key="13">
    <source>
        <dbReference type="Proteomes" id="UP000216446"/>
    </source>
</evidence>
<dbReference type="AlphaFoldDB" id="A0A259U3R1"/>
<evidence type="ECO:0000313" key="12">
    <source>
        <dbReference type="EMBL" id="OZC04464.1"/>
    </source>
</evidence>
<dbReference type="Gene3D" id="3.30.70.1050">
    <property type="entry name" value="Trigger factor ribosome-binding domain"/>
    <property type="match status" value="1"/>
</dbReference>
<dbReference type="PIRSF" id="PIRSF003095">
    <property type="entry name" value="Trigger_factor"/>
    <property type="match status" value="1"/>
</dbReference>
<reference evidence="12 13" key="1">
    <citation type="submission" date="2016-11" db="EMBL/GenBank/DDBJ databases">
        <title>Study of marine rhodopsin-containing bacteria.</title>
        <authorList>
            <person name="Yoshizawa S."/>
            <person name="Kumagai Y."/>
            <person name="Kogure K."/>
        </authorList>
    </citation>
    <scope>NUCLEOTIDE SEQUENCE [LARGE SCALE GENOMIC DNA]</scope>
    <source>
        <strain evidence="12 13">SG-29</strain>
    </source>
</reference>
<name>A0A259U3R1_9BACT</name>
<dbReference type="InterPro" id="IPR036611">
    <property type="entry name" value="Trigger_fac_ribosome-bd_sf"/>
</dbReference>
<protein>
    <recommendedName>
        <fullName evidence="4 9">Trigger factor</fullName>
        <shortName evidence="9">TF</shortName>
        <ecNumber evidence="3 9">5.2.1.8</ecNumber>
    </recommendedName>
    <alternativeName>
        <fullName evidence="8 9">PPIase</fullName>
    </alternativeName>
</protein>
<dbReference type="FunCoup" id="A0A259U3R1">
    <property type="interactions" value="591"/>
</dbReference>